<name>H1DD69_9BACT</name>
<evidence type="ECO:0000259" key="2">
    <source>
        <dbReference type="Pfam" id="PF19898"/>
    </source>
</evidence>
<protein>
    <recommendedName>
        <fullName evidence="2">DUF6371 domain-containing protein</fullName>
    </recommendedName>
</protein>
<comment type="caution">
    <text evidence="3">The sequence shown here is derived from an EMBL/GenBank/DDBJ whole genome shotgun (WGS) entry which is preliminary data.</text>
</comment>
<organism evidence="3 4">
    <name type="scientific">Odoribacter laneus YIT 12061</name>
    <dbReference type="NCBI Taxonomy" id="742817"/>
    <lineage>
        <taxon>Bacteria</taxon>
        <taxon>Pseudomonadati</taxon>
        <taxon>Bacteroidota</taxon>
        <taxon>Bacteroidia</taxon>
        <taxon>Bacteroidales</taxon>
        <taxon>Odoribacteraceae</taxon>
        <taxon>Odoribacter</taxon>
    </lineage>
</organism>
<dbReference type="EMBL" id="ADMC01000001">
    <property type="protein sequence ID" value="EHP51045.1"/>
    <property type="molecule type" value="Genomic_DNA"/>
</dbReference>
<dbReference type="STRING" id="742817.HMPREF9449_00047"/>
<dbReference type="InterPro" id="IPR045951">
    <property type="entry name" value="DUF6371"/>
</dbReference>
<dbReference type="RefSeq" id="WP_009135201.1">
    <property type="nucleotide sequence ID" value="NZ_JH594596.1"/>
</dbReference>
<dbReference type="AlphaFoldDB" id="H1DD69"/>
<sequence>MKIKFITKERITRFTDNDYANTCAAELLHPRFPISVVNDALRRYGVRLDNRCCYEGSYAIILPYISTDGRIRNVMQMLVKGNGDIVENGDDKAMSQKTRKQNSNSPYLPDPHGRKYRSLALELAKGYEFEETQCLFGINIGATNKPVAIVTNPMLAIIMSIICPAYRWVSTCKEKFDDSLCSLDIIKDLGGQSEVQLYPESDNAVEARRFQNYLLQHGIKASMWNADTIKNWKHTGDTPNIINKILCILDNGFSYNDIIIAMHLYKGEL</sequence>
<reference evidence="3 4" key="1">
    <citation type="submission" date="2012-01" db="EMBL/GenBank/DDBJ databases">
        <title>The Genome Sequence of Odoribacter laneus YIT 12061.</title>
        <authorList>
            <consortium name="The Broad Institute Genome Sequencing Platform"/>
            <person name="Earl A."/>
            <person name="Ward D."/>
            <person name="Feldgarden M."/>
            <person name="Gevers D."/>
            <person name="Morotomi M."/>
            <person name="Young S.K."/>
            <person name="Zeng Q."/>
            <person name="Gargeya S."/>
            <person name="Fitzgerald M."/>
            <person name="Haas B."/>
            <person name="Abouelleil A."/>
            <person name="Alvarado L."/>
            <person name="Arachchi H.M."/>
            <person name="Berlin A."/>
            <person name="Chapman S.B."/>
            <person name="Gearin G."/>
            <person name="Goldberg J."/>
            <person name="Griggs A."/>
            <person name="Gujja S."/>
            <person name="Hansen M."/>
            <person name="Heiman D."/>
            <person name="Howarth C."/>
            <person name="Larimer J."/>
            <person name="Lui A."/>
            <person name="MacDonald P.J.P."/>
            <person name="McCowen C."/>
            <person name="Montmayeur A."/>
            <person name="Murphy C."/>
            <person name="Neiman D."/>
            <person name="Pearson M."/>
            <person name="Priest M."/>
            <person name="Roberts A."/>
            <person name="Saif S."/>
            <person name="Shea T."/>
            <person name="Sisk P."/>
            <person name="Stolte C."/>
            <person name="Sykes S."/>
            <person name="Wortman J."/>
            <person name="Nusbaum C."/>
            <person name="Birren B."/>
        </authorList>
    </citation>
    <scope>NUCLEOTIDE SEQUENCE [LARGE SCALE GENOMIC DNA]</scope>
    <source>
        <strain evidence="3 4">YIT 12061</strain>
    </source>
</reference>
<evidence type="ECO:0000313" key="3">
    <source>
        <dbReference type="EMBL" id="EHP51045.1"/>
    </source>
</evidence>
<evidence type="ECO:0000256" key="1">
    <source>
        <dbReference type="SAM" id="MobiDB-lite"/>
    </source>
</evidence>
<accession>H1DD69</accession>
<keyword evidence="4" id="KW-1185">Reference proteome</keyword>
<dbReference type="GeneID" id="98067727"/>
<feature type="region of interest" description="Disordered" evidence="1">
    <location>
        <begin position="88"/>
        <end position="113"/>
    </location>
</feature>
<dbReference type="Pfam" id="PF19898">
    <property type="entry name" value="DUF6371"/>
    <property type="match status" value="1"/>
</dbReference>
<dbReference type="PATRIC" id="fig|742817.3.peg.47"/>
<dbReference type="HOGENOM" id="CLU_986404_0_0_10"/>
<proteinExistence type="predicted"/>
<gene>
    <name evidence="3" type="ORF">HMPREF9449_00047</name>
</gene>
<dbReference type="Proteomes" id="UP000004892">
    <property type="component" value="Unassembled WGS sequence"/>
</dbReference>
<evidence type="ECO:0000313" key="4">
    <source>
        <dbReference type="Proteomes" id="UP000004892"/>
    </source>
</evidence>
<feature type="domain" description="DUF6371" evidence="2">
    <location>
        <begin position="27"/>
        <end position="174"/>
    </location>
</feature>